<comment type="caution">
    <text evidence="6">The sequence shown here is derived from an EMBL/GenBank/DDBJ whole genome shotgun (WGS) entry which is preliminary data.</text>
</comment>
<keyword evidence="6" id="KW-0966">Cell projection</keyword>
<evidence type="ECO:0000256" key="5">
    <source>
        <dbReference type="HAMAP-Rule" id="MF_00724"/>
    </source>
</evidence>
<evidence type="ECO:0000256" key="4">
    <source>
        <dbReference type="ARBA" id="ARBA00023143"/>
    </source>
</evidence>
<accession>A0ABU8JD17</accession>
<keyword evidence="6" id="KW-0282">Flagellum</keyword>
<evidence type="ECO:0000313" key="7">
    <source>
        <dbReference type="Proteomes" id="UP001381174"/>
    </source>
</evidence>
<dbReference type="InterPro" id="IPR001624">
    <property type="entry name" value="FliE"/>
</dbReference>
<dbReference type="PANTHER" id="PTHR34653:SF1">
    <property type="entry name" value="FLAGELLAR HOOK-BASAL BODY COMPLEX PROTEIN FLIE"/>
    <property type="match status" value="1"/>
</dbReference>
<evidence type="ECO:0000256" key="1">
    <source>
        <dbReference type="ARBA" id="ARBA00004117"/>
    </source>
</evidence>
<evidence type="ECO:0000313" key="6">
    <source>
        <dbReference type="EMBL" id="MEI7037468.1"/>
    </source>
</evidence>
<dbReference type="EMBL" id="JBBBNY010000008">
    <property type="protein sequence ID" value="MEI7037468.1"/>
    <property type="molecule type" value="Genomic_DNA"/>
</dbReference>
<evidence type="ECO:0000256" key="3">
    <source>
        <dbReference type="ARBA" id="ARBA00018024"/>
    </source>
</evidence>
<comment type="subcellular location">
    <subcellularLocation>
        <location evidence="1 5">Bacterial flagellum basal body</location>
    </subcellularLocation>
</comment>
<protein>
    <recommendedName>
        <fullName evidence="3 5">Flagellar hook-basal body complex protein FliE</fullName>
    </recommendedName>
</protein>
<dbReference type="Proteomes" id="UP001381174">
    <property type="component" value="Unassembled WGS sequence"/>
</dbReference>
<evidence type="ECO:0000256" key="2">
    <source>
        <dbReference type="ARBA" id="ARBA00009272"/>
    </source>
</evidence>
<dbReference type="HAMAP" id="MF_00724">
    <property type="entry name" value="FliE"/>
    <property type="match status" value="1"/>
</dbReference>
<keyword evidence="6" id="KW-0969">Cilium</keyword>
<dbReference type="NCBIfam" id="TIGR00205">
    <property type="entry name" value="fliE"/>
    <property type="match status" value="1"/>
</dbReference>
<proteinExistence type="inferred from homology"/>
<dbReference type="PANTHER" id="PTHR34653">
    <property type="match status" value="1"/>
</dbReference>
<dbReference type="RefSeq" id="WP_336808098.1">
    <property type="nucleotide sequence ID" value="NZ_JBBBNY010000008.1"/>
</dbReference>
<dbReference type="PRINTS" id="PR01006">
    <property type="entry name" value="FLGHOOKFLIE"/>
</dbReference>
<name>A0ABU8JD17_9GAMM</name>
<gene>
    <name evidence="5 6" type="primary">fliE</name>
    <name evidence="6" type="ORF">WAT24_11925</name>
</gene>
<keyword evidence="4 5" id="KW-0975">Bacterial flagellum</keyword>
<keyword evidence="7" id="KW-1185">Reference proteome</keyword>
<comment type="similarity">
    <text evidence="2 5">Belongs to the FliE family.</text>
</comment>
<sequence>MIDAIAPVSGALPAPEFAPRPVRPTADFSRLVGEGLGALNTSLNAGDQALRAMAAGEAIPLHDVMIAMERARLDLQFAVEVRNRVVEAYQQLTQMQL</sequence>
<organism evidence="6 7">
    <name type="scientific">Fulvimonas yonginensis</name>
    <dbReference type="NCBI Taxonomy" id="1495200"/>
    <lineage>
        <taxon>Bacteria</taxon>
        <taxon>Pseudomonadati</taxon>
        <taxon>Pseudomonadota</taxon>
        <taxon>Gammaproteobacteria</taxon>
        <taxon>Lysobacterales</taxon>
        <taxon>Rhodanobacteraceae</taxon>
        <taxon>Fulvimonas</taxon>
    </lineage>
</organism>
<dbReference type="Pfam" id="PF02049">
    <property type="entry name" value="FliE"/>
    <property type="match status" value="1"/>
</dbReference>
<reference evidence="6 7" key="1">
    <citation type="journal article" date="2014" name="Int. J. Syst. Evol. Microbiol.">
        <title>Fulvimonas yonginensis sp. nov., isolated from greenhouse soil, and emended description of the genus Fulvimonas.</title>
        <authorList>
            <person name="Ahn J.H."/>
            <person name="Kim S.J."/>
            <person name="Weon H.Y."/>
            <person name="Hong S.B."/>
            <person name="Seok S.J."/>
            <person name="Kwon S.W."/>
        </authorList>
    </citation>
    <scope>NUCLEOTIDE SEQUENCE [LARGE SCALE GENOMIC DNA]</scope>
    <source>
        <strain evidence="6 7">KACC 16952</strain>
    </source>
</reference>